<dbReference type="Proteomes" id="UP000249829">
    <property type="component" value="Unassembled WGS sequence"/>
</dbReference>
<feature type="transmembrane region" description="Helical" evidence="1">
    <location>
        <begin position="48"/>
        <end position="69"/>
    </location>
</feature>
<protein>
    <recommendedName>
        <fullName evidence="4">Transmembrane protein</fullName>
    </recommendedName>
</protein>
<name>A0A2V5HRU6_ASPV1</name>
<dbReference type="EMBL" id="KZ825102">
    <property type="protein sequence ID" value="PYI24333.1"/>
    <property type="molecule type" value="Genomic_DNA"/>
</dbReference>
<evidence type="ECO:0000313" key="2">
    <source>
        <dbReference type="EMBL" id="PYI24333.1"/>
    </source>
</evidence>
<reference evidence="2 3" key="1">
    <citation type="submission" date="2018-02" db="EMBL/GenBank/DDBJ databases">
        <title>The genomes of Aspergillus section Nigri reveals drivers in fungal speciation.</title>
        <authorList>
            <consortium name="DOE Joint Genome Institute"/>
            <person name="Vesth T.C."/>
            <person name="Nybo J."/>
            <person name="Theobald S."/>
            <person name="Brandl J."/>
            <person name="Frisvad J.C."/>
            <person name="Nielsen K.F."/>
            <person name="Lyhne E.K."/>
            <person name="Kogle M.E."/>
            <person name="Kuo A."/>
            <person name="Riley R."/>
            <person name="Clum A."/>
            <person name="Nolan M."/>
            <person name="Lipzen A."/>
            <person name="Salamov A."/>
            <person name="Henrissat B."/>
            <person name="Wiebenga A."/>
            <person name="De vries R.P."/>
            <person name="Grigoriev I.V."/>
            <person name="Mortensen U.H."/>
            <person name="Andersen M.R."/>
            <person name="Baker S.E."/>
        </authorList>
    </citation>
    <scope>NUCLEOTIDE SEQUENCE [LARGE SCALE GENOMIC DNA]</scope>
    <source>
        <strain evidence="2 3">CBS 115571</strain>
    </source>
</reference>
<keyword evidence="1" id="KW-0472">Membrane</keyword>
<gene>
    <name evidence="2" type="ORF">BO99DRAFT_91730</name>
</gene>
<keyword evidence="1" id="KW-0812">Transmembrane</keyword>
<sequence>MPGCLRPVTTKNSCVSHKWPNRVSPSLSSFLLVSRFSLSRSLSLASRLLLRLTVVCLGLFFSLISSFPLHRLQTSVSRFSVLILCSFVERQTPSLALFTHPDSRWTLPIIYQPICMFQARWPKKTDHPLQFHRLVNLWASFPSPSTASSV</sequence>
<evidence type="ECO:0008006" key="4">
    <source>
        <dbReference type="Google" id="ProtNLM"/>
    </source>
</evidence>
<keyword evidence="1" id="KW-1133">Transmembrane helix</keyword>
<evidence type="ECO:0000256" key="1">
    <source>
        <dbReference type="SAM" id="Phobius"/>
    </source>
</evidence>
<dbReference type="AlphaFoldDB" id="A0A2V5HRU6"/>
<keyword evidence="3" id="KW-1185">Reference proteome</keyword>
<proteinExistence type="predicted"/>
<evidence type="ECO:0000313" key="3">
    <source>
        <dbReference type="Proteomes" id="UP000249829"/>
    </source>
</evidence>
<organism evidence="2 3">
    <name type="scientific">Aspergillus violaceofuscus (strain CBS 115571)</name>
    <dbReference type="NCBI Taxonomy" id="1450538"/>
    <lineage>
        <taxon>Eukaryota</taxon>
        <taxon>Fungi</taxon>
        <taxon>Dikarya</taxon>
        <taxon>Ascomycota</taxon>
        <taxon>Pezizomycotina</taxon>
        <taxon>Eurotiomycetes</taxon>
        <taxon>Eurotiomycetidae</taxon>
        <taxon>Eurotiales</taxon>
        <taxon>Aspergillaceae</taxon>
        <taxon>Aspergillus</taxon>
    </lineage>
</organism>
<accession>A0A2V5HRU6</accession>